<feature type="signal peptide" evidence="1">
    <location>
        <begin position="1"/>
        <end position="39"/>
    </location>
</feature>
<dbReference type="Proteomes" id="UP000216339">
    <property type="component" value="Unassembled WGS sequence"/>
</dbReference>
<dbReference type="NCBIfam" id="NF033709">
    <property type="entry name" value="PorV_fam"/>
    <property type="match status" value="1"/>
</dbReference>
<keyword evidence="3" id="KW-1185">Reference proteome</keyword>
<evidence type="ECO:0008006" key="4">
    <source>
        <dbReference type="Google" id="ProtNLM"/>
    </source>
</evidence>
<gene>
    <name evidence="2" type="ORF">BSZ37_12200</name>
</gene>
<evidence type="ECO:0000313" key="3">
    <source>
        <dbReference type="Proteomes" id="UP000216339"/>
    </source>
</evidence>
<dbReference type="OrthoDB" id="9808507at2"/>
<proteinExistence type="predicted"/>
<dbReference type="Gene3D" id="2.40.160.60">
    <property type="entry name" value="Outer membrane protein transport protein (OMPP1/FadL/TodX)"/>
    <property type="match status" value="1"/>
</dbReference>
<comment type="caution">
    <text evidence="2">The sequence shown here is derived from an EMBL/GenBank/DDBJ whole genome shotgun (WGS) entry which is preliminary data.</text>
</comment>
<dbReference type="AlphaFoldDB" id="A0A271J256"/>
<protein>
    <recommendedName>
        <fullName evidence="4">PorV/PorQ family protein</fullName>
    </recommendedName>
</protein>
<feature type="chain" id="PRO_5012673327" description="PorV/PorQ family protein" evidence="1">
    <location>
        <begin position="40"/>
        <end position="358"/>
    </location>
</feature>
<keyword evidence="1" id="KW-0732">Signal</keyword>
<name>A0A271J256_9BACT</name>
<sequence>MTSTRTRTGPHGPTPMHRSLLRRIALVVAAAALAAPAGAQDRVATTAAPFLTLGTGARGQSLGHAYTATATGADALFWNPAGAARTYGSNGTVFLTQHEWLADLRYNAAGVTLPAGAGVLGISLASLDYGRDEVRTERQPEGTGDTFGASDFSFGVSYARPLTEAFYFGGTAKVVRQSIWDMSATGFAADFGISLDTGFNGLTLAASIQNFGTKMRMSGINAQRYIDVDEGTSGNNENVTSELQMEGWDLPLSFRFGASAPIVRMAGAELRVMADAQQTNDNVLNTDLGGMLSYDAGPVRLEARAGYRDAFVEDVDNHLSFGGGLSADVAGYDLGVDVAYLPFDRLGSATLFDLRLEF</sequence>
<dbReference type="EMBL" id="MQWD01000001">
    <property type="protein sequence ID" value="PAP77134.1"/>
    <property type="molecule type" value="Genomic_DNA"/>
</dbReference>
<organism evidence="2 3">
    <name type="scientific">Rubrivirga marina</name>
    <dbReference type="NCBI Taxonomy" id="1196024"/>
    <lineage>
        <taxon>Bacteria</taxon>
        <taxon>Pseudomonadati</taxon>
        <taxon>Rhodothermota</taxon>
        <taxon>Rhodothermia</taxon>
        <taxon>Rhodothermales</taxon>
        <taxon>Rubricoccaceae</taxon>
        <taxon>Rubrivirga</taxon>
    </lineage>
</organism>
<evidence type="ECO:0000256" key="1">
    <source>
        <dbReference type="SAM" id="SignalP"/>
    </source>
</evidence>
<accession>A0A271J256</accession>
<evidence type="ECO:0000313" key="2">
    <source>
        <dbReference type="EMBL" id="PAP77134.1"/>
    </source>
</evidence>
<reference evidence="2 3" key="1">
    <citation type="submission" date="2016-11" db="EMBL/GenBank/DDBJ databases">
        <title>Study of marine rhodopsin-containing bacteria.</title>
        <authorList>
            <person name="Yoshizawa S."/>
            <person name="Kumagai Y."/>
            <person name="Kogure K."/>
        </authorList>
    </citation>
    <scope>NUCLEOTIDE SEQUENCE [LARGE SCALE GENOMIC DNA]</scope>
    <source>
        <strain evidence="2 3">SAORIC-28</strain>
    </source>
</reference>